<name>A0ABY6P578_9NOCA</name>
<feature type="transmembrane region" description="Helical" evidence="1">
    <location>
        <begin position="88"/>
        <end position="104"/>
    </location>
</feature>
<dbReference type="RefSeq" id="WP_265384931.1">
    <property type="nucleotide sequence ID" value="NZ_CP110616.1"/>
</dbReference>
<keyword evidence="1" id="KW-1133">Transmembrane helix</keyword>
<feature type="transmembrane region" description="Helical" evidence="1">
    <location>
        <begin position="12"/>
        <end position="36"/>
    </location>
</feature>
<dbReference type="Proteomes" id="UP001164965">
    <property type="component" value="Plasmid unnamed1"/>
</dbReference>
<sequence length="139" mass="15427">MTDHLHDHRPDVKIVLSGLWVTVLFVFAYVDIFSFWRADVIRGSLQGRVPDAGPVIDQGFLAAATAYVVVPSLMIVVSLLAPARINRPTNITVSLLYAVSVGALTIHESWIYYLIGSLLEVTLLLTVARTSWAWPRHDT</sequence>
<gene>
    <name evidence="2" type="ORF">RHODO2019_18260</name>
</gene>
<keyword evidence="2" id="KW-0614">Plasmid</keyword>
<accession>A0ABY6P578</accession>
<geneLocation type="plasmid" evidence="2 3">
    <name>unnamed1</name>
</geneLocation>
<feature type="transmembrane region" description="Helical" evidence="1">
    <location>
        <begin position="60"/>
        <end position="81"/>
    </location>
</feature>
<dbReference type="EMBL" id="CP110616">
    <property type="protein sequence ID" value="UZJ26827.1"/>
    <property type="molecule type" value="Genomic_DNA"/>
</dbReference>
<keyword evidence="1" id="KW-0472">Membrane</keyword>
<keyword evidence="3" id="KW-1185">Reference proteome</keyword>
<keyword evidence="1" id="KW-0812">Transmembrane</keyword>
<dbReference type="InterPro" id="IPR046289">
    <property type="entry name" value="DUF6326"/>
</dbReference>
<organism evidence="2 3">
    <name type="scientific">Rhodococcus antarcticus</name>
    <dbReference type="NCBI Taxonomy" id="2987751"/>
    <lineage>
        <taxon>Bacteria</taxon>
        <taxon>Bacillati</taxon>
        <taxon>Actinomycetota</taxon>
        <taxon>Actinomycetes</taxon>
        <taxon>Mycobacteriales</taxon>
        <taxon>Nocardiaceae</taxon>
        <taxon>Rhodococcus</taxon>
    </lineage>
</organism>
<reference evidence="2" key="1">
    <citation type="submission" date="2022-10" db="EMBL/GenBank/DDBJ databases">
        <title>Rhodococcus sp.75.</title>
        <authorList>
            <person name="Sun M."/>
        </authorList>
    </citation>
    <scope>NUCLEOTIDE SEQUENCE</scope>
    <source>
        <strain evidence="2">75</strain>
        <plasmid evidence="2">unnamed1</plasmid>
    </source>
</reference>
<evidence type="ECO:0000313" key="2">
    <source>
        <dbReference type="EMBL" id="UZJ26827.1"/>
    </source>
</evidence>
<dbReference type="Pfam" id="PF19851">
    <property type="entry name" value="DUF6326"/>
    <property type="match status" value="1"/>
</dbReference>
<protein>
    <submittedName>
        <fullName evidence="2">DUF6326 family protein</fullName>
    </submittedName>
</protein>
<proteinExistence type="predicted"/>
<evidence type="ECO:0000313" key="3">
    <source>
        <dbReference type="Proteomes" id="UP001164965"/>
    </source>
</evidence>
<evidence type="ECO:0000256" key="1">
    <source>
        <dbReference type="SAM" id="Phobius"/>
    </source>
</evidence>